<evidence type="ECO:0000256" key="2">
    <source>
        <dbReference type="ARBA" id="ARBA00022840"/>
    </source>
</evidence>
<feature type="region of interest" description="Disordered" evidence="5">
    <location>
        <begin position="309"/>
        <end position="328"/>
    </location>
</feature>
<reference evidence="7 8" key="1">
    <citation type="submission" date="2024-04" db="EMBL/GenBank/DDBJ databases">
        <title>Tritrichomonas musculus Genome.</title>
        <authorList>
            <person name="Alves-Ferreira E."/>
            <person name="Grigg M."/>
            <person name="Lorenzi H."/>
            <person name="Galac M."/>
        </authorList>
    </citation>
    <scope>NUCLEOTIDE SEQUENCE [LARGE SCALE GENOMIC DNA]</scope>
    <source>
        <strain evidence="7 8">EAF2021</strain>
    </source>
</reference>
<feature type="compositionally biased region" description="Polar residues" evidence="5">
    <location>
        <begin position="359"/>
        <end position="371"/>
    </location>
</feature>
<dbReference type="EMBL" id="JAPFFF010000037">
    <property type="protein sequence ID" value="KAK8842562.1"/>
    <property type="molecule type" value="Genomic_DNA"/>
</dbReference>
<dbReference type="PANTHER" id="PTHR24362:SF309">
    <property type="entry name" value="PROTEIN KINASE DOMAIN-CONTAINING PROTEIN"/>
    <property type="match status" value="1"/>
</dbReference>
<evidence type="ECO:0000256" key="1">
    <source>
        <dbReference type="ARBA" id="ARBA00022741"/>
    </source>
</evidence>
<dbReference type="PANTHER" id="PTHR24362">
    <property type="entry name" value="SERINE/THREONINE-PROTEIN KINASE NEK"/>
    <property type="match status" value="1"/>
</dbReference>
<dbReference type="Proteomes" id="UP001470230">
    <property type="component" value="Unassembled WGS sequence"/>
</dbReference>
<dbReference type="PROSITE" id="PS00108">
    <property type="entry name" value="PROTEIN_KINASE_ST"/>
    <property type="match status" value="1"/>
</dbReference>
<keyword evidence="4" id="KW-0418">Kinase</keyword>
<protein>
    <recommendedName>
        <fullName evidence="6">Protein kinase domain-containing protein</fullName>
    </recommendedName>
</protein>
<comment type="caution">
    <text evidence="7">The sequence shown here is derived from an EMBL/GenBank/DDBJ whole genome shotgun (WGS) entry which is preliminary data.</text>
</comment>
<keyword evidence="2 3" id="KW-0067">ATP-binding</keyword>
<evidence type="ECO:0000256" key="5">
    <source>
        <dbReference type="SAM" id="MobiDB-lite"/>
    </source>
</evidence>
<proteinExistence type="inferred from homology"/>
<dbReference type="PROSITE" id="PS00107">
    <property type="entry name" value="PROTEIN_KINASE_ATP"/>
    <property type="match status" value="1"/>
</dbReference>
<dbReference type="InterPro" id="IPR008271">
    <property type="entry name" value="Ser/Thr_kinase_AS"/>
</dbReference>
<dbReference type="Gene3D" id="1.10.510.10">
    <property type="entry name" value="Transferase(Phosphotransferase) domain 1"/>
    <property type="match status" value="1"/>
</dbReference>
<feature type="domain" description="Protein kinase" evidence="6">
    <location>
        <begin position="22"/>
        <end position="290"/>
    </location>
</feature>
<dbReference type="SUPFAM" id="SSF56112">
    <property type="entry name" value="Protein kinase-like (PK-like)"/>
    <property type="match status" value="1"/>
</dbReference>
<evidence type="ECO:0000256" key="3">
    <source>
        <dbReference type="PROSITE-ProRule" id="PRU10141"/>
    </source>
</evidence>
<evidence type="ECO:0000313" key="8">
    <source>
        <dbReference type="Proteomes" id="UP001470230"/>
    </source>
</evidence>
<feature type="region of interest" description="Disordered" evidence="5">
    <location>
        <begin position="337"/>
        <end position="392"/>
    </location>
</feature>
<dbReference type="InterPro" id="IPR011009">
    <property type="entry name" value="Kinase-like_dom_sf"/>
</dbReference>
<accession>A0ABR2H9W1</accession>
<keyword evidence="4" id="KW-0808">Transferase</keyword>
<evidence type="ECO:0000313" key="7">
    <source>
        <dbReference type="EMBL" id="KAK8842562.1"/>
    </source>
</evidence>
<dbReference type="InterPro" id="IPR000719">
    <property type="entry name" value="Prot_kinase_dom"/>
</dbReference>
<organism evidence="7 8">
    <name type="scientific">Tritrichomonas musculus</name>
    <dbReference type="NCBI Taxonomy" id="1915356"/>
    <lineage>
        <taxon>Eukaryota</taxon>
        <taxon>Metamonada</taxon>
        <taxon>Parabasalia</taxon>
        <taxon>Tritrichomonadida</taxon>
        <taxon>Tritrichomonadidae</taxon>
        <taxon>Tritrichomonas</taxon>
    </lineage>
</organism>
<keyword evidence="1 3" id="KW-0547">Nucleotide-binding</keyword>
<name>A0ABR2H9W1_9EUKA</name>
<dbReference type="SMART" id="SM00220">
    <property type="entry name" value="S_TKc"/>
    <property type="match status" value="1"/>
</dbReference>
<evidence type="ECO:0000259" key="6">
    <source>
        <dbReference type="PROSITE" id="PS50011"/>
    </source>
</evidence>
<dbReference type="PROSITE" id="PS50011">
    <property type="entry name" value="PROTEIN_KINASE_DOM"/>
    <property type="match status" value="1"/>
</dbReference>
<feature type="binding site" evidence="3">
    <location>
        <position position="52"/>
    </location>
    <ligand>
        <name>ATP</name>
        <dbReference type="ChEBI" id="CHEBI:30616"/>
    </ligand>
</feature>
<comment type="similarity">
    <text evidence="4">Belongs to the protein kinase superfamily.</text>
</comment>
<keyword evidence="4" id="KW-0723">Serine/threonine-protein kinase</keyword>
<gene>
    <name evidence="7" type="ORF">M9Y10_025420</name>
</gene>
<dbReference type="InterPro" id="IPR017441">
    <property type="entry name" value="Protein_kinase_ATP_BS"/>
</dbReference>
<keyword evidence="8" id="KW-1185">Reference proteome</keyword>
<evidence type="ECO:0000256" key="4">
    <source>
        <dbReference type="RuleBase" id="RU000304"/>
    </source>
</evidence>
<dbReference type="Pfam" id="PF00069">
    <property type="entry name" value="Pkinase"/>
    <property type="match status" value="1"/>
</dbReference>
<sequence length="402" mass="45811">MIESSPSLAPLISSLPFQKHDYEFLSVIGSGGSSVVFKVKSSKYNDTYFAAKVTPKSFELNKNDFYALKYFTHPYIISIYDYFEDDKNNFAILELCSNGSLASLIKSDQIKSRDDMLFYMKKLTEAIYFCHLNGIAHRDIKPSNVLIDSYGRPKLIDFGICEMLYFNPDSSTNEVPKEDYYSSRKKGKQQLIRKFFGSNPYLSPEIILKESYDPFAADVWSLGVTFYEIATGSLPWHTQSEKVMRDSICQASICFPSTIPKDIQSLIYLMMQVDPSQRPTMKSVSSCSLFQEEVSSIFHFSHHRNSFSGINSQNNTKEDDSIQGQKMHHDGIQESLRIEDQSSNNSNTKETDSHDMTSLALSHTFRSTSPIQKRRRCATLPTPENTSFKTAPFHQVLLPNNK</sequence>